<comment type="subcellular location">
    <subcellularLocation>
        <location evidence="2">Membrane</location>
        <topology evidence="2">Single-pass membrane protein</topology>
    </subcellularLocation>
</comment>
<dbReference type="GO" id="GO:0016705">
    <property type="term" value="F:oxidoreductase activity, acting on paired donors, with incorporation or reduction of molecular oxygen"/>
    <property type="evidence" value="ECO:0007669"/>
    <property type="project" value="InterPro"/>
</dbReference>
<dbReference type="EMBL" id="AWSO01001314">
    <property type="protein sequence ID" value="ESK84350.1"/>
    <property type="molecule type" value="Genomic_DNA"/>
</dbReference>
<dbReference type="Gene3D" id="1.10.630.10">
    <property type="entry name" value="Cytochrome P450"/>
    <property type="match status" value="1"/>
</dbReference>
<keyword evidence="7 14" id="KW-0479">Metal-binding</keyword>
<dbReference type="InterPro" id="IPR050364">
    <property type="entry name" value="Cytochrome_P450_fung"/>
</dbReference>
<evidence type="ECO:0000256" key="5">
    <source>
        <dbReference type="ARBA" id="ARBA00022617"/>
    </source>
</evidence>
<dbReference type="GO" id="GO:0004497">
    <property type="term" value="F:monooxygenase activity"/>
    <property type="evidence" value="ECO:0007669"/>
    <property type="project" value="UniProtKB-KW"/>
</dbReference>
<keyword evidence="5 14" id="KW-0349">Heme</keyword>
<comment type="pathway">
    <text evidence="3">Secondary metabolite biosynthesis.</text>
</comment>
<dbReference type="Pfam" id="PF00067">
    <property type="entry name" value="p450"/>
    <property type="match status" value="1"/>
</dbReference>
<comment type="caution">
    <text evidence="17">The sequence shown here is derived from an EMBL/GenBank/DDBJ whole genome shotgun (WGS) entry which is preliminary data.</text>
</comment>
<organism evidence="17 18">
    <name type="scientific">Moniliophthora roreri (strain MCA 2997)</name>
    <name type="common">Cocoa frosty pod rot fungus</name>
    <name type="synonym">Crinipellis roreri</name>
    <dbReference type="NCBI Taxonomy" id="1381753"/>
    <lineage>
        <taxon>Eukaryota</taxon>
        <taxon>Fungi</taxon>
        <taxon>Dikarya</taxon>
        <taxon>Basidiomycota</taxon>
        <taxon>Agaricomycotina</taxon>
        <taxon>Agaricomycetes</taxon>
        <taxon>Agaricomycetidae</taxon>
        <taxon>Agaricales</taxon>
        <taxon>Marasmiineae</taxon>
        <taxon>Marasmiaceae</taxon>
        <taxon>Moniliophthora</taxon>
    </lineage>
</organism>
<keyword evidence="9 15" id="KW-0560">Oxidoreductase</keyword>
<feature type="signal peptide" evidence="16">
    <location>
        <begin position="1"/>
        <end position="23"/>
    </location>
</feature>
<dbReference type="InterPro" id="IPR001128">
    <property type="entry name" value="Cyt_P450"/>
</dbReference>
<evidence type="ECO:0000256" key="10">
    <source>
        <dbReference type="ARBA" id="ARBA00023004"/>
    </source>
</evidence>
<dbReference type="Proteomes" id="UP000017559">
    <property type="component" value="Unassembled WGS sequence"/>
</dbReference>
<dbReference type="PRINTS" id="PR00463">
    <property type="entry name" value="EP450I"/>
</dbReference>
<evidence type="ECO:0000256" key="15">
    <source>
        <dbReference type="RuleBase" id="RU000461"/>
    </source>
</evidence>
<protein>
    <submittedName>
        <fullName evidence="17">Cytochrome p450</fullName>
    </submittedName>
</protein>
<dbReference type="PRINTS" id="PR00385">
    <property type="entry name" value="P450"/>
</dbReference>
<evidence type="ECO:0000256" key="16">
    <source>
        <dbReference type="SAM" id="SignalP"/>
    </source>
</evidence>
<comment type="similarity">
    <text evidence="4 15">Belongs to the cytochrome P450 family.</text>
</comment>
<evidence type="ECO:0000256" key="9">
    <source>
        <dbReference type="ARBA" id="ARBA00023002"/>
    </source>
</evidence>
<dbReference type="KEGG" id="mrr:Moror_10192"/>
<dbReference type="InterPro" id="IPR002401">
    <property type="entry name" value="Cyt_P450_E_grp-I"/>
</dbReference>
<evidence type="ECO:0000256" key="2">
    <source>
        <dbReference type="ARBA" id="ARBA00004167"/>
    </source>
</evidence>
<evidence type="ECO:0000256" key="4">
    <source>
        <dbReference type="ARBA" id="ARBA00010617"/>
    </source>
</evidence>
<dbReference type="OrthoDB" id="1055148at2759"/>
<evidence type="ECO:0000313" key="18">
    <source>
        <dbReference type="Proteomes" id="UP000017559"/>
    </source>
</evidence>
<evidence type="ECO:0000256" key="7">
    <source>
        <dbReference type="ARBA" id="ARBA00022723"/>
    </source>
</evidence>
<gene>
    <name evidence="17" type="ORF">Moror_10192</name>
</gene>
<dbReference type="PANTHER" id="PTHR46300:SF2">
    <property type="entry name" value="CYTOCHROME P450 MONOOXYGENASE ALNH-RELATED"/>
    <property type="match status" value="1"/>
</dbReference>
<evidence type="ECO:0000256" key="1">
    <source>
        <dbReference type="ARBA" id="ARBA00001971"/>
    </source>
</evidence>
<comment type="cofactor">
    <cofactor evidence="1 14">
        <name>heme</name>
        <dbReference type="ChEBI" id="CHEBI:30413"/>
    </cofactor>
</comment>
<dbReference type="AlphaFoldDB" id="V2WVX5"/>
<dbReference type="HOGENOM" id="CLU_001570_2_3_1"/>
<evidence type="ECO:0000256" key="14">
    <source>
        <dbReference type="PIRSR" id="PIRSR602401-1"/>
    </source>
</evidence>
<keyword evidence="12" id="KW-0472">Membrane</keyword>
<keyword evidence="13" id="KW-0325">Glycoprotein</keyword>
<keyword evidence="6" id="KW-0812">Transmembrane</keyword>
<evidence type="ECO:0000256" key="11">
    <source>
        <dbReference type="ARBA" id="ARBA00023033"/>
    </source>
</evidence>
<keyword evidence="8" id="KW-1133">Transmembrane helix</keyword>
<keyword evidence="11 15" id="KW-0503">Monooxygenase</keyword>
<feature type="chain" id="PRO_5004713184" evidence="16">
    <location>
        <begin position="24"/>
        <end position="504"/>
    </location>
</feature>
<name>V2WVX5_MONRO</name>
<dbReference type="SUPFAM" id="SSF48264">
    <property type="entry name" value="Cytochrome P450"/>
    <property type="match status" value="1"/>
</dbReference>
<dbReference type="InterPro" id="IPR017972">
    <property type="entry name" value="Cyt_P450_CS"/>
</dbReference>
<keyword evidence="16" id="KW-0732">Signal</keyword>
<dbReference type="CDD" id="cd11065">
    <property type="entry name" value="CYP64-like"/>
    <property type="match status" value="1"/>
</dbReference>
<dbReference type="PROSITE" id="PS00086">
    <property type="entry name" value="CYTOCHROME_P450"/>
    <property type="match status" value="1"/>
</dbReference>
<dbReference type="GO" id="GO:0016020">
    <property type="term" value="C:membrane"/>
    <property type="evidence" value="ECO:0007669"/>
    <property type="project" value="UniProtKB-SubCell"/>
</dbReference>
<evidence type="ECO:0000256" key="6">
    <source>
        <dbReference type="ARBA" id="ARBA00022692"/>
    </source>
</evidence>
<dbReference type="GO" id="GO:0005506">
    <property type="term" value="F:iron ion binding"/>
    <property type="evidence" value="ECO:0007669"/>
    <property type="project" value="InterPro"/>
</dbReference>
<proteinExistence type="inferred from homology"/>
<dbReference type="InterPro" id="IPR036396">
    <property type="entry name" value="Cyt_P450_sf"/>
</dbReference>
<evidence type="ECO:0000256" key="13">
    <source>
        <dbReference type="ARBA" id="ARBA00023180"/>
    </source>
</evidence>
<keyword evidence="10 14" id="KW-0408">Iron</keyword>
<keyword evidence="18" id="KW-1185">Reference proteome</keyword>
<dbReference type="GO" id="GO:0020037">
    <property type="term" value="F:heme binding"/>
    <property type="evidence" value="ECO:0007669"/>
    <property type="project" value="InterPro"/>
</dbReference>
<accession>V2WVX5</accession>
<evidence type="ECO:0000256" key="12">
    <source>
        <dbReference type="ARBA" id="ARBA00023136"/>
    </source>
</evidence>
<feature type="binding site" description="axial binding residue" evidence="14">
    <location>
        <position position="431"/>
    </location>
    <ligand>
        <name>heme</name>
        <dbReference type="ChEBI" id="CHEBI:30413"/>
    </ligand>
    <ligandPart>
        <name>Fe</name>
        <dbReference type="ChEBI" id="CHEBI:18248"/>
    </ligandPart>
</feature>
<reference evidence="17 18" key="1">
    <citation type="journal article" date="2014" name="BMC Genomics">
        <title>Genome and secretome analysis of the hemibiotrophic fungal pathogen, Moniliophthora roreri, which causes frosty pod rot disease of cacao: mechanisms of the biotrophic and necrotrophic phases.</title>
        <authorList>
            <person name="Meinhardt L.W."/>
            <person name="Costa G.G.L."/>
            <person name="Thomazella D.P.T."/>
            <person name="Teixeira P.J.P.L."/>
            <person name="Carazzolle M.F."/>
            <person name="Schuster S.C."/>
            <person name="Carlson J.E."/>
            <person name="Guiltinan M.J."/>
            <person name="Mieczkowski P."/>
            <person name="Farmer A."/>
            <person name="Ramaraj T."/>
            <person name="Crozier J."/>
            <person name="Davis R.E."/>
            <person name="Shao J."/>
            <person name="Melnick R.L."/>
            <person name="Pereira G.A.G."/>
            <person name="Bailey B.A."/>
        </authorList>
    </citation>
    <scope>NUCLEOTIDE SEQUENCE [LARGE SCALE GENOMIC DNA]</scope>
    <source>
        <strain evidence="17 18">MCA 2997</strain>
    </source>
</reference>
<dbReference type="PANTHER" id="PTHR46300">
    <property type="entry name" value="P450, PUTATIVE (EUROFUNG)-RELATED-RELATED"/>
    <property type="match status" value="1"/>
</dbReference>
<evidence type="ECO:0000256" key="3">
    <source>
        <dbReference type="ARBA" id="ARBA00005179"/>
    </source>
</evidence>
<sequence length="504" mass="57924">MLTTPLSCVLVSICIWIAFFSRSRPGKLPPGPKGYPLVGNVFQLQKRPWHTFVRWKKSYGDIVYLRLFNQDVIVLNSAKVAGDLLDRRAPNYSERLRMPVVEHSCGGLNIVLMNTGATWRSMRRAAHEALNIRASTRYHPMHMRASIQLAMNMLDSPEKHHDHIERSLSLMITSVVYNDSSHERITELTDFLRYVVDCTMPGRYAANHIPMLEYLPDFMSKWRRDAKEKYRVYTNKFLGYFLPIKEATLQKREMGSSFCSMLAETREQHGLNDVESSWLAAMVYLAAFETTESTFNWLTLAMIAFPDTQRKAQEELDRVIGRERIPTIDDMDSLPYMRAVVKEVMRWRPAVPMGVLHASLRDDFYEGYYIPKGSLVIPNVLAMNHDEATYGPNPDEFRPERFLNEDGTHKLSPPDTKDEGHYTFGFGHRICPGRHIAFNALFTFVVTLWAMHLEAGKYSDGISLEDEESGISSRARKFSVSTRARFPEASEMLKLAKEEWASAE</sequence>
<evidence type="ECO:0000313" key="17">
    <source>
        <dbReference type="EMBL" id="ESK84350.1"/>
    </source>
</evidence>
<evidence type="ECO:0000256" key="8">
    <source>
        <dbReference type="ARBA" id="ARBA00022989"/>
    </source>
</evidence>